<feature type="transmembrane region" description="Helical" evidence="6">
    <location>
        <begin position="133"/>
        <end position="157"/>
    </location>
</feature>
<dbReference type="InterPro" id="IPR005829">
    <property type="entry name" value="Sugar_transporter_CS"/>
</dbReference>
<evidence type="ECO:0000256" key="2">
    <source>
        <dbReference type="ARBA" id="ARBA00022692"/>
    </source>
</evidence>
<feature type="region of interest" description="Disordered" evidence="5">
    <location>
        <begin position="421"/>
        <end position="443"/>
    </location>
</feature>
<dbReference type="Proteomes" id="UP000308632">
    <property type="component" value="Unassembled WGS sequence"/>
</dbReference>
<keyword evidence="2 6" id="KW-0812">Transmembrane</keyword>
<name>A0A4U5WU22_STRGB</name>
<organism evidence="8 9">
    <name type="scientific">Streptomyces galbus</name>
    <dbReference type="NCBI Taxonomy" id="33898"/>
    <lineage>
        <taxon>Bacteria</taxon>
        <taxon>Bacillati</taxon>
        <taxon>Actinomycetota</taxon>
        <taxon>Actinomycetes</taxon>
        <taxon>Kitasatosporales</taxon>
        <taxon>Streptomycetaceae</taxon>
        <taxon>Streptomyces</taxon>
    </lineage>
</organism>
<feature type="transmembrane region" description="Helical" evidence="6">
    <location>
        <begin position="73"/>
        <end position="91"/>
    </location>
</feature>
<sequence>MSRRQWLIVTVGLLTMVAEGLDAIVAAFVYPKLEKQWGTADRAITATVTLSVLAMVVGGAAVGPLADRYGRKGVTVTGLTVFSLGTAAMALTDGIGAFAGLRIVACLGLGAVLPTMMALVADWTPARRRGQMVALAFAGVTAGTTLGGILSSTIIPAFGWPTLLAVCGLAPLLLAPVVIRCVPESVSVLASRGRPVAEIRAALATAAPDQDLAQVALDRAAEPRPRRRAASRAVLSGGTARTTVLLWLCFLVGLGAVALILSYLPLLAERMGLSSAQSGAAVALFGWGGLVGQLSVSFVLKRHDRFQVLIALWALAVAALAAAAAWTGQFAALLAGAFVLGLCLPASNSALQVIAAVAYPPSARATGISWANSVGKLGPVIGGLLGGLMVDAGWSLGTVLTVLAAPVALCLLAARALKARSQEPRPEPHTPARPLSVPAAEQA</sequence>
<feature type="transmembrane region" description="Helical" evidence="6">
    <location>
        <begin position="163"/>
        <end position="182"/>
    </location>
</feature>
<dbReference type="GO" id="GO:0046943">
    <property type="term" value="F:carboxylic acid transmembrane transporter activity"/>
    <property type="evidence" value="ECO:0007669"/>
    <property type="project" value="TreeGrafter"/>
</dbReference>
<keyword evidence="3 6" id="KW-1133">Transmembrane helix</keyword>
<protein>
    <submittedName>
        <fullName evidence="8">Aromatic acid/H+ symport family MFS transporter</fullName>
    </submittedName>
</protein>
<accession>A0A4U5WU22</accession>
<feature type="compositionally biased region" description="Basic and acidic residues" evidence="5">
    <location>
        <begin position="421"/>
        <end position="430"/>
    </location>
</feature>
<gene>
    <name evidence="8" type="ORF">E4U92_30235</name>
</gene>
<dbReference type="GO" id="GO:0005886">
    <property type="term" value="C:plasma membrane"/>
    <property type="evidence" value="ECO:0007669"/>
    <property type="project" value="UniProtKB-SubCell"/>
</dbReference>
<evidence type="ECO:0000259" key="7">
    <source>
        <dbReference type="PROSITE" id="PS50850"/>
    </source>
</evidence>
<dbReference type="InterPro" id="IPR020846">
    <property type="entry name" value="MFS_dom"/>
</dbReference>
<evidence type="ECO:0000256" key="5">
    <source>
        <dbReference type="SAM" id="MobiDB-lite"/>
    </source>
</evidence>
<feature type="transmembrane region" description="Helical" evidence="6">
    <location>
        <begin position="244"/>
        <end position="266"/>
    </location>
</feature>
<dbReference type="Gene3D" id="1.20.1250.20">
    <property type="entry name" value="MFS general substrate transporter like domains"/>
    <property type="match status" value="2"/>
</dbReference>
<reference evidence="8 9" key="1">
    <citation type="submission" date="2019-04" db="EMBL/GenBank/DDBJ databases">
        <title>Streptomyces lasaliensis sp.nov., an Actinomycete isolated from soil which produces the polyether antibiotic lasalocid.</title>
        <authorList>
            <person name="Erwin G."/>
            <person name="Haber C."/>
        </authorList>
    </citation>
    <scope>NUCLEOTIDE SEQUENCE [LARGE SCALE GENOMIC DNA]</scope>
    <source>
        <strain evidence="8 9">DSM 40089</strain>
    </source>
</reference>
<feature type="transmembrane region" description="Helical" evidence="6">
    <location>
        <begin position="43"/>
        <end position="66"/>
    </location>
</feature>
<evidence type="ECO:0000256" key="3">
    <source>
        <dbReference type="ARBA" id="ARBA00022989"/>
    </source>
</evidence>
<comment type="caution">
    <text evidence="8">The sequence shown here is derived from an EMBL/GenBank/DDBJ whole genome shotgun (WGS) entry which is preliminary data.</text>
</comment>
<comment type="subcellular location">
    <subcellularLocation>
        <location evidence="1">Cell membrane</location>
        <topology evidence="1">Multi-pass membrane protein</topology>
    </subcellularLocation>
</comment>
<feature type="transmembrane region" description="Helical" evidence="6">
    <location>
        <begin position="396"/>
        <end position="417"/>
    </location>
</feature>
<evidence type="ECO:0000313" key="8">
    <source>
        <dbReference type="EMBL" id="TKT05957.1"/>
    </source>
</evidence>
<feature type="transmembrane region" description="Helical" evidence="6">
    <location>
        <begin position="278"/>
        <end position="299"/>
    </location>
</feature>
<dbReference type="EMBL" id="SZPR01000029">
    <property type="protein sequence ID" value="TKT05957.1"/>
    <property type="molecule type" value="Genomic_DNA"/>
</dbReference>
<evidence type="ECO:0000313" key="9">
    <source>
        <dbReference type="Proteomes" id="UP000308632"/>
    </source>
</evidence>
<dbReference type="PROSITE" id="PS50850">
    <property type="entry name" value="MFS"/>
    <property type="match status" value="1"/>
</dbReference>
<evidence type="ECO:0000256" key="6">
    <source>
        <dbReference type="SAM" id="Phobius"/>
    </source>
</evidence>
<feature type="transmembrane region" description="Helical" evidence="6">
    <location>
        <begin position="306"/>
        <end position="326"/>
    </location>
</feature>
<dbReference type="SUPFAM" id="SSF103473">
    <property type="entry name" value="MFS general substrate transporter"/>
    <property type="match status" value="1"/>
</dbReference>
<keyword evidence="4 6" id="KW-0472">Membrane</keyword>
<dbReference type="PANTHER" id="PTHR23508:SF10">
    <property type="entry name" value="CARBOXYLIC ACID TRANSPORTER PROTEIN HOMOLOG"/>
    <property type="match status" value="1"/>
</dbReference>
<evidence type="ECO:0000256" key="1">
    <source>
        <dbReference type="ARBA" id="ARBA00004651"/>
    </source>
</evidence>
<dbReference type="InterPro" id="IPR011701">
    <property type="entry name" value="MFS"/>
</dbReference>
<evidence type="ECO:0000256" key="4">
    <source>
        <dbReference type="ARBA" id="ARBA00023136"/>
    </source>
</evidence>
<feature type="transmembrane region" description="Helical" evidence="6">
    <location>
        <begin position="370"/>
        <end position="390"/>
    </location>
</feature>
<proteinExistence type="predicted"/>
<dbReference type="PANTHER" id="PTHR23508">
    <property type="entry name" value="CARBOXYLIC ACID TRANSPORTER PROTEIN HOMOLOG"/>
    <property type="match status" value="1"/>
</dbReference>
<feature type="transmembrane region" description="Helical" evidence="6">
    <location>
        <begin position="97"/>
        <end position="121"/>
    </location>
</feature>
<dbReference type="RefSeq" id="WP_137303623.1">
    <property type="nucleotide sequence ID" value="NZ_BMVD01000026.1"/>
</dbReference>
<dbReference type="InterPro" id="IPR036259">
    <property type="entry name" value="MFS_trans_sf"/>
</dbReference>
<dbReference type="PROSITE" id="PS00216">
    <property type="entry name" value="SUGAR_TRANSPORT_1"/>
    <property type="match status" value="1"/>
</dbReference>
<dbReference type="AlphaFoldDB" id="A0A4U5WU22"/>
<feature type="transmembrane region" description="Helical" evidence="6">
    <location>
        <begin position="332"/>
        <end position="358"/>
    </location>
</feature>
<feature type="domain" description="Major facilitator superfamily (MFS) profile" evidence="7">
    <location>
        <begin position="8"/>
        <end position="422"/>
    </location>
</feature>
<dbReference type="Pfam" id="PF07690">
    <property type="entry name" value="MFS_1"/>
    <property type="match status" value="1"/>
</dbReference>